<feature type="non-terminal residue" evidence="1">
    <location>
        <position position="1"/>
    </location>
</feature>
<protein>
    <submittedName>
        <fullName evidence="1">Uncharacterized protein</fullName>
    </submittedName>
</protein>
<dbReference type="EMBL" id="SNRW01023897">
    <property type="protein sequence ID" value="KAA6362654.1"/>
    <property type="molecule type" value="Genomic_DNA"/>
</dbReference>
<proteinExistence type="predicted"/>
<name>A0A5J4TWH7_9EUKA</name>
<accession>A0A5J4TWH7</accession>
<evidence type="ECO:0000313" key="2">
    <source>
        <dbReference type="Proteomes" id="UP000324800"/>
    </source>
</evidence>
<gene>
    <name evidence="1" type="ORF">EZS28_041819</name>
</gene>
<comment type="caution">
    <text evidence="1">The sequence shown here is derived from an EMBL/GenBank/DDBJ whole genome shotgun (WGS) entry which is preliminary data.</text>
</comment>
<dbReference type="AlphaFoldDB" id="A0A5J4TWH7"/>
<reference evidence="1 2" key="1">
    <citation type="submission" date="2019-03" db="EMBL/GenBank/DDBJ databases">
        <title>Single cell metagenomics reveals metabolic interactions within the superorganism composed of flagellate Streblomastix strix and complex community of Bacteroidetes bacteria on its surface.</title>
        <authorList>
            <person name="Treitli S.C."/>
            <person name="Kolisko M."/>
            <person name="Husnik F."/>
            <person name="Keeling P."/>
            <person name="Hampl V."/>
        </authorList>
    </citation>
    <scope>NUCLEOTIDE SEQUENCE [LARGE SCALE GENOMIC DNA]</scope>
    <source>
        <strain evidence="1">ST1C</strain>
    </source>
</reference>
<organism evidence="1 2">
    <name type="scientific">Streblomastix strix</name>
    <dbReference type="NCBI Taxonomy" id="222440"/>
    <lineage>
        <taxon>Eukaryota</taxon>
        <taxon>Metamonada</taxon>
        <taxon>Preaxostyla</taxon>
        <taxon>Oxymonadida</taxon>
        <taxon>Streblomastigidae</taxon>
        <taxon>Streblomastix</taxon>
    </lineage>
</organism>
<evidence type="ECO:0000313" key="1">
    <source>
        <dbReference type="EMBL" id="KAA6362654.1"/>
    </source>
</evidence>
<dbReference type="Proteomes" id="UP000324800">
    <property type="component" value="Unassembled WGS sequence"/>
</dbReference>
<sequence>RKKGLRSTENLAPISCIALHNVGID</sequence>